<dbReference type="InterPro" id="IPR018573">
    <property type="entry name" value="Restrct_endonuc_II_AlwI"/>
</dbReference>
<name>A0A7X0T7D4_LISWE</name>
<evidence type="ECO:0000313" key="2">
    <source>
        <dbReference type="Proteomes" id="UP000522007"/>
    </source>
</evidence>
<keyword evidence="1" id="KW-0255">Endonuclease</keyword>
<evidence type="ECO:0000313" key="1">
    <source>
        <dbReference type="EMBL" id="MBC1323959.1"/>
    </source>
</evidence>
<organism evidence="1 2">
    <name type="scientific">Listeria welshimeri</name>
    <dbReference type="NCBI Taxonomy" id="1643"/>
    <lineage>
        <taxon>Bacteria</taxon>
        <taxon>Bacillati</taxon>
        <taxon>Bacillota</taxon>
        <taxon>Bacilli</taxon>
        <taxon>Bacillales</taxon>
        <taxon>Listeriaceae</taxon>
        <taxon>Listeria</taxon>
    </lineage>
</organism>
<keyword evidence="1" id="KW-0378">Hydrolase</keyword>
<gene>
    <name evidence="1" type="ORF">HB853_13575</name>
</gene>
<keyword evidence="1" id="KW-0540">Nuclease</keyword>
<dbReference type="EMBL" id="JAAROP010000021">
    <property type="protein sequence ID" value="MBC1323959.1"/>
    <property type="molecule type" value="Genomic_DNA"/>
</dbReference>
<dbReference type="GO" id="GO:0004519">
    <property type="term" value="F:endonuclease activity"/>
    <property type="evidence" value="ECO:0007669"/>
    <property type="project" value="UniProtKB-KW"/>
</dbReference>
<proteinExistence type="predicted"/>
<sequence>MRLDSNTSIFNMGDTSIRVNQFVEVNKIILRQVQKFMLSQERWERNTLAQEEFYCNFLEEIVKIESEEGVTLFRDFARSRNYTPPAKGRVGLRGRTLTNAIVKSGLLDSKRRITEVGKKYLQDNIKSADNIEKILGLDVDNLIYLRQYLKLRIYDSKTDNYFNNFRFAIKFLSRYENIPQNDFFKIVESIKPSQADFEIQKIIDDYSEVYRSYKTFEEYYIETFSTTLRTEEELKAAKEMFQNKDFTDENFTKYFYNRDSNDTSLLYKQFVLSLIDLINNHSESSFETIKRLSRDDKIKKAFSGGKIPFTIRRSDSIITFLENNIDNPLLSHDSYDIYLEFIFSKHNDLIREYSDMGRRAFQVTGIIQFDNGLVNLNSKWLFEPLLNILGDSFELAGSSSYKLYEEDENSSWFQDLTLSEILNISSEHEIELLNIIGKKFNTTDLTVISQHIEDEREKEYREFVESHFPRENIINILENISARDDESVFGLVTDSATIPTIYEYILTIAWYHLSETKNFKLSTSFQVTLDANKLPLSHRGGGSGDIEIITDEYALLIEATLMDRNTQKRGEMEPVIRHSINFALENSSIPTQSIFIANELDNNVLNIFRGTQFIELNGTQQNNGGLSGLNIFAFTTKEVINLLELSKRDTAILTEINSNVDSFPVLVKNSWRNSIVEKIMNKI</sequence>
<accession>A0A7X0T7D4</accession>
<comment type="caution">
    <text evidence="1">The sequence shown here is derived from an EMBL/GenBank/DDBJ whole genome shotgun (WGS) entry which is preliminary data.</text>
</comment>
<dbReference type="Proteomes" id="UP000522007">
    <property type="component" value="Unassembled WGS sequence"/>
</dbReference>
<dbReference type="Gene3D" id="3.40.91.50">
    <property type="match status" value="1"/>
</dbReference>
<dbReference type="AlphaFoldDB" id="A0A7X0T7D4"/>
<reference evidence="1 2" key="1">
    <citation type="submission" date="2020-03" db="EMBL/GenBank/DDBJ databases">
        <title>Soil Listeria distribution.</title>
        <authorList>
            <person name="Liao J."/>
            <person name="Wiedmann M."/>
        </authorList>
    </citation>
    <scope>NUCLEOTIDE SEQUENCE [LARGE SCALE GENOMIC DNA]</scope>
    <source>
        <strain evidence="1 2">FSL L7-1829</strain>
    </source>
</reference>
<protein>
    <submittedName>
        <fullName evidence="1">AlwI family type II restriction endonuclease</fullName>
    </submittedName>
</protein>
<dbReference type="Pfam" id="PF09491">
    <property type="entry name" value="RE_AlwI"/>
    <property type="match status" value="1"/>
</dbReference>